<accession>W1VAX2</accession>
<dbReference type="EMBL" id="AZLV01001123">
    <property type="protein sequence ID" value="ETJ01159.1"/>
    <property type="molecule type" value="Genomic_DNA"/>
</dbReference>
<organism evidence="2 3">
    <name type="scientific">Actinomyces urogenitalis DORA_12</name>
    <dbReference type="NCBI Taxonomy" id="1403939"/>
    <lineage>
        <taxon>Bacteria</taxon>
        <taxon>Bacillati</taxon>
        <taxon>Actinomycetota</taxon>
        <taxon>Actinomycetes</taxon>
        <taxon>Actinomycetales</taxon>
        <taxon>Actinomycetaceae</taxon>
        <taxon>Actinomyces</taxon>
    </lineage>
</organism>
<reference evidence="2 3" key="1">
    <citation type="submission" date="2013-12" db="EMBL/GenBank/DDBJ databases">
        <title>A Varibaculum cambriense genome reconstructed from a premature infant gut community with otherwise low bacterial novelty that shifts toward anaerobic metabolism during the third week of life.</title>
        <authorList>
            <person name="Brown C.T."/>
            <person name="Sharon I."/>
            <person name="Thomas B.C."/>
            <person name="Castelle C.J."/>
            <person name="Morowitz M.J."/>
            <person name="Banfield J.F."/>
        </authorList>
    </citation>
    <scope>NUCLEOTIDE SEQUENCE [LARGE SCALE GENOMIC DNA]</scope>
    <source>
        <strain evidence="3">DORA_12</strain>
    </source>
</reference>
<gene>
    <name evidence="2" type="ORF">Q605_AUC01123G0001</name>
</gene>
<feature type="compositionally biased region" description="Low complexity" evidence="1">
    <location>
        <begin position="55"/>
        <end position="69"/>
    </location>
</feature>
<evidence type="ECO:0000313" key="2">
    <source>
        <dbReference type="EMBL" id="ETJ01159.1"/>
    </source>
</evidence>
<name>W1VAX2_9ACTO</name>
<proteinExistence type="predicted"/>
<dbReference type="Proteomes" id="UP000018852">
    <property type="component" value="Unassembled WGS sequence"/>
</dbReference>
<comment type="caution">
    <text evidence="2">The sequence shown here is derived from an EMBL/GenBank/DDBJ whole genome shotgun (WGS) entry which is preliminary data.</text>
</comment>
<evidence type="ECO:0000313" key="3">
    <source>
        <dbReference type="Proteomes" id="UP000018852"/>
    </source>
</evidence>
<protein>
    <submittedName>
        <fullName evidence="2">Uncharacterized protein</fullName>
    </submittedName>
</protein>
<feature type="region of interest" description="Disordered" evidence="1">
    <location>
        <begin position="47"/>
        <end position="86"/>
    </location>
</feature>
<sequence length="100" mass="10946">LFVAVAGIRGTFTKLPDQLYQVHGYTPVTPGFAPRLHDRSQLYDVNRSAPWNGKSGNSASASSCLSASSTLHRERSTSSSKVSTSGDLRFERKLSNLRNF</sequence>
<evidence type="ECO:0000256" key="1">
    <source>
        <dbReference type="SAM" id="MobiDB-lite"/>
    </source>
</evidence>
<dbReference type="AlphaFoldDB" id="W1VAX2"/>
<feature type="non-terminal residue" evidence="2">
    <location>
        <position position="1"/>
    </location>
</feature>